<feature type="transmembrane region" description="Helical" evidence="1">
    <location>
        <begin position="146"/>
        <end position="170"/>
    </location>
</feature>
<dbReference type="AlphaFoldDB" id="A0A0S2K120"/>
<gene>
    <name evidence="2" type="ORF">PP2015_1266</name>
</gene>
<dbReference type="RefSeq" id="WP_058029488.1">
    <property type="nucleotide sequence ID" value="NZ_CP013187.1"/>
</dbReference>
<dbReference type="Proteomes" id="UP000061457">
    <property type="component" value="Chromosome I"/>
</dbReference>
<sequence length="391" mass="45702">MIKQFPELQYEEVQKISYKLYLSVLDENETIDLEDDYYDLIEHVENDTEIHKLLITYDYFRYFIFKKVDWISASLSESYLKKAVERSSRYSVDAKFSDLNEVQKQKKSIIKEQRETLKLINGHFDNKVEIKKQNILGGFHLSFGELASLITFLSTLLLACGYFHISYLLAPYSINSGDFYSITDYLAVSSNLLDPIAFSVFLTLCFLLGVKTSFDRQIRSEIYSFEVQKSNQHIYLCIFISLTITFGFCVAPEQLAENSYLAISFNIFFIFLASIEKFPFKYLEKPYLVLAMYIFLGTLAISVFEHSAKQKELLLNDDFEGIYLAYVKGDKEQIAQKVALINSKFLFIKKGNEIDIMQLSEVKRIEVIKRHEERALDLYFRFFDWLKASLS</sequence>
<protein>
    <submittedName>
        <fullName evidence="2">Uncharacterized protein</fullName>
    </submittedName>
</protein>
<accession>A0A0S2K120</accession>
<dbReference type="KEGG" id="pphe:PP2015_1266"/>
<keyword evidence="1" id="KW-0812">Transmembrane</keyword>
<evidence type="ECO:0000256" key="1">
    <source>
        <dbReference type="SAM" id="Phobius"/>
    </source>
</evidence>
<feature type="transmembrane region" description="Helical" evidence="1">
    <location>
        <begin position="287"/>
        <end position="304"/>
    </location>
</feature>
<feature type="transmembrane region" description="Helical" evidence="1">
    <location>
        <begin position="196"/>
        <end position="214"/>
    </location>
</feature>
<dbReference type="PATRIC" id="fig|161398.10.peg.1290"/>
<reference evidence="2 3" key="1">
    <citation type="submission" date="2015-11" db="EMBL/GenBank/DDBJ databases">
        <authorList>
            <person name="Zhang Y."/>
            <person name="Guo Z."/>
        </authorList>
    </citation>
    <scope>NUCLEOTIDE SEQUENCE [LARGE SCALE GENOMIC DNA]</scope>
    <source>
        <strain evidence="2 3">KCTC 12086</strain>
    </source>
</reference>
<dbReference type="EMBL" id="CP013187">
    <property type="protein sequence ID" value="ALO41780.1"/>
    <property type="molecule type" value="Genomic_DNA"/>
</dbReference>
<keyword evidence="3" id="KW-1185">Reference proteome</keyword>
<evidence type="ECO:0000313" key="3">
    <source>
        <dbReference type="Proteomes" id="UP000061457"/>
    </source>
</evidence>
<feature type="transmembrane region" description="Helical" evidence="1">
    <location>
        <begin position="259"/>
        <end position="275"/>
    </location>
</feature>
<keyword evidence="1" id="KW-1133">Transmembrane helix</keyword>
<keyword evidence="1" id="KW-0472">Membrane</keyword>
<proteinExistence type="predicted"/>
<organism evidence="2 3">
    <name type="scientific">Pseudoalteromonas phenolica</name>
    <dbReference type="NCBI Taxonomy" id="161398"/>
    <lineage>
        <taxon>Bacteria</taxon>
        <taxon>Pseudomonadati</taxon>
        <taxon>Pseudomonadota</taxon>
        <taxon>Gammaproteobacteria</taxon>
        <taxon>Alteromonadales</taxon>
        <taxon>Pseudoalteromonadaceae</taxon>
        <taxon>Pseudoalteromonas</taxon>
    </lineage>
</organism>
<name>A0A0S2K120_9GAMM</name>
<dbReference type="OrthoDB" id="6284252at2"/>
<evidence type="ECO:0000313" key="2">
    <source>
        <dbReference type="EMBL" id="ALO41780.1"/>
    </source>
</evidence>
<feature type="transmembrane region" description="Helical" evidence="1">
    <location>
        <begin position="234"/>
        <end position="253"/>
    </location>
</feature>